<protein>
    <submittedName>
        <fullName evidence="1">Putative ovule protein</fullName>
    </submittedName>
</protein>
<organism evidence="1">
    <name type="scientific">Solanum chacoense</name>
    <name type="common">Chaco potato</name>
    <dbReference type="NCBI Taxonomy" id="4108"/>
    <lineage>
        <taxon>Eukaryota</taxon>
        <taxon>Viridiplantae</taxon>
        <taxon>Streptophyta</taxon>
        <taxon>Embryophyta</taxon>
        <taxon>Tracheophyta</taxon>
        <taxon>Spermatophyta</taxon>
        <taxon>Magnoliopsida</taxon>
        <taxon>eudicotyledons</taxon>
        <taxon>Gunneridae</taxon>
        <taxon>Pentapetalae</taxon>
        <taxon>asterids</taxon>
        <taxon>lamiids</taxon>
        <taxon>Solanales</taxon>
        <taxon>Solanaceae</taxon>
        <taxon>Solanoideae</taxon>
        <taxon>Solaneae</taxon>
        <taxon>Solanum</taxon>
    </lineage>
</organism>
<proteinExistence type="predicted"/>
<feature type="non-terminal residue" evidence="1">
    <location>
        <position position="71"/>
    </location>
</feature>
<accession>A0A0V0IJE1</accession>
<dbReference type="EMBL" id="GEDG01005715">
    <property type="protein sequence ID" value="JAP32750.1"/>
    <property type="molecule type" value="Transcribed_RNA"/>
</dbReference>
<name>A0A0V0IJE1_SOLCH</name>
<dbReference type="AlphaFoldDB" id="A0A0V0IJE1"/>
<sequence>MDSLKEVYFILLMMAKLTCLLRYQSHHIQLFSLTKSVTSYATFFLMKSVTSYTTFFSYEVSHIICNFFSYE</sequence>
<evidence type="ECO:0000313" key="1">
    <source>
        <dbReference type="EMBL" id="JAP32750.1"/>
    </source>
</evidence>
<reference evidence="1" key="1">
    <citation type="submission" date="2015-12" db="EMBL/GenBank/DDBJ databases">
        <title>Gene expression during late stages of embryo sac development: a critical building block for successful pollen-pistil interactions.</title>
        <authorList>
            <person name="Liu Y."/>
            <person name="Joly V."/>
            <person name="Sabar M."/>
            <person name="Matton D.P."/>
        </authorList>
    </citation>
    <scope>NUCLEOTIDE SEQUENCE</scope>
</reference>